<organism evidence="3 4">
    <name type="scientific">Wickerhamomyces ciferrii (strain ATCC 14091 / BCRC 22168 / CBS 111 / JCM 3599 / NBRC 0793 / NRRL Y-1031 F-60-10)</name>
    <name type="common">Yeast</name>
    <name type="synonym">Pichia ciferrii</name>
    <dbReference type="NCBI Taxonomy" id="1206466"/>
    <lineage>
        <taxon>Eukaryota</taxon>
        <taxon>Fungi</taxon>
        <taxon>Dikarya</taxon>
        <taxon>Ascomycota</taxon>
        <taxon>Saccharomycotina</taxon>
        <taxon>Saccharomycetes</taxon>
        <taxon>Phaffomycetales</taxon>
        <taxon>Wickerhamomycetaceae</taxon>
        <taxon>Wickerhamomyces</taxon>
    </lineage>
</organism>
<proteinExistence type="predicted"/>
<evidence type="ECO:0000259" key="2">
    <source>
        <dbReference type="Pfam" id="PF23305"/>
    </source>
</evidence>
<feature type="compositionally biased region" description="Polar residues" evidence="1">
    <location>
        <begin position="123"/>
        <end position="132"/>
    </location>
</feature>
<dbReference type="Proteomes" id="UP000009328">
    <property type="component" value="Unassembled WGS sequence"/>
</dbReference>
<dbReference type="EMBL" id="CAIF01000188">
    <property type="protein sequence ID" value="CCH45324.1"/>
    <property type="molecule type" value="Genomic_DNA"/>
</dbReference>
<evidence type="ECO:0000313" key="3">
    <source>
        <dbReference type="EMBL" id="CCH45324.1"/>
    </source>
</evidence>
<dbReference type="eggNOG" id="ENOG502RXRH">
    <property type="taxonomic scope" value="Eukaryota"/>
</dbReference>
<feature type="region of interest" description="Disordered" evidence="1">
    <location>
        <begin position="100"/>
        <end position="132"/>
    </location>
</feature>
<keyword evidence="3" id="KW-0378">Hydrolase</keyword>
<sequence>MTSVEDYPYSQTIFKTSNPPTGDLGFEFPSTNNTLEYFNFQHSQPLVDNSTPSLGIHDSALASMVPLNSGDYSNFNQVQPHALLSSASYLGLDNSQMTPSLDPLSSVDTTTSTSTSTSNLTPFDQNSQIPSSATTSNFPTSVFVSEESVFPPVDAFAPPSIGAQQQQMPQPQYQLHQQSTPQFQQPAFYPQQSNFIPQQQLQQPQHFQRSRYLSEPNIMTATNNDSPFSLSPQSITFGSSHEQASNSNTTFYESDSNLNNPLYPRYRVIRGISSGGSATKPPRIMTSANHHYTPVNLDILDANLEECCYPNWDEEEKFDKRRIIRVERYQVGSKIVAQFSIVGSAKENPTPKKSEPGVDVVEVSCLECYTKSSEDTDAEEDAGFTNGFENDEARKNFYITSVEVIKIVELLIGTEVQDPAERRRERGRIRSNLVPFWSKRPISSRMSNNELRSNSASPNSSMELSDFRIELATRIMAYETRKPRGFDKEVRILKWEKLIPALRRALQSYYVEIPDGQEDF</sequence>
<dbReference type="InParanoid" id="K0KV64"/>
<dbReference type="InterPro" id="IPR055509">
    <property type="entry name" value="DUF7082"/>
</dbReference>
<dbReference type="Pfam" id="PF23305">
    <property type="entry name" value="DUF7082"/>
    <property type="match status" value="1"/>
</dbReference>
<evidence type="ECO:0000313" key="4">
    <source>
        <dbReference type="Proteomes" id="UP000009328"/>
    </source>
</evidence>
<comment type="caution">
    <text evidence="3">The sequence shown here is derived from an EMBL/GenBank/DDBJ whole genome shotgun (WGS) entry which is preliminary data.</text>
</comment>
<name>K0KV64_WICCF</name>
<feature type="domain" description="DUF7082" evidence="2">
    <location>
        <begin position="303"/>
        <end position="504"/>
    </location>
</feature>
<dbReference type="GO" id="GO:0004523">
    <property type="term" value="F:RNA-DNA hybrid ribonuclease activity"/>
    <property type="evidence" value="ECO:0007669"/>
    <property type="project" value="UniProtKB-EC"/>
</dbReference>
<dbReference type="STRING" id="1206466.K0KV64"/>
<dbReference type="AlphaFoldDB" id="K0KV64"/>
<feature type="compositionally biased region" description="Low complexity" evidence="1">
    <location>
        <begin position="100"/>
        <end position="122"/>
    </location>
</feature>
<reference evidence="3 4" key="1">
    <citation type="journal article" date="2012" name="Eukaryot. Cell">
        <title>Draft genome sequence of Wickerhamomyces ciferrii NRRL Y-1031 F-60-10.</title>
        <authorList>
            <person name="Schneider J."/>
            <person name="Andrea H."/>
            <person name="Blom J."/>
            <person name="Jaenicke S."/>
            <person name="Ruckert C."/>
            <person name="Schorsch C."/>
            <person name="Szczepanowski R."/>
            <person name="Farwick M."/>
            <person name="Goesmann A."/>
            <person name="Puhler A."/>
            <person name="Schaffer S."/>
            <person name="Tauch A."/>
            <person name="Kohler T."/>
            <person name="Brinkrolf K."/>
        </authorList>
    </citation>
    <scope>NUCLEOTIDE SEQUENCE [LARGE SCALE GENOMIC DNA]</scope>
    <source>
        <strain evidence="4">ATCC 14091 / BCRC 22168 / CBS 111 / JCM 3599 / NBRC 0793 / NRRL Y-1031 F-60-10</strain>
    </source>
</reference>
<evidence type="ECO:0000256" key="1">
    <source>
        <dbReference type="SAM" id="MobiDB-lite"/>
    </source>
</evidence>
<dbReference type="HOGENOM" id="CLU_523989_0_0_1"/>
<accession>K0KV64</accession>
<gene>
    <name evidence="3" type="ORF">BN7_4906</name>
</gene>
<dbReference type="EC" id="3.1.26.4" evidence="3"/>
<keyword evidence="4" id="KW-1185">Reference proteome</keyword>
<protein>
    <submittedName>
        <fullName evidence="3">Transposon Ty2-OR1 Gag-Pol polyprotein</fullName>
        <ecNumber evidence="3">3.1.26.4</ecNumber>
    </submittedName>
</protein>